<dbReference type="SMART" id="SM00342">
    <property type="entry name" value="HTH_ARAC"/>
    <property type="match status" value="1"/>
</dbReference>
<gene>
    <name evidence="5" type="ORF">EFA69_06310</name>
</gene>
<evidence type="ECO:0000256" key="2">
    <source>
        <dbReference type="ARBA" id="ARBA00023125"/>
    </source>
</evidence>
<name>A0A3M9N1Z3_9BACT</name>
<keyword evidence="1" id="KW-0805">Transcription regulation</keyword>
<sequence>MELQTNDTKTTICIKNMVCPRCIRIIKEQLTLLNLPVIEVHLGHVDLDRPLELDEKEKVIEFLSDYGFELLEDRKAKLVEQIKTLIIDAVHYKEEKIASNYSTYLAQTIGKDYSTLSHAFSSMESVTIEKYIILQKIEYIKAQLDYEELSLGEIASKLHYSSLSHLSKQFKSITGYTPSEYKKLQIKDRHTLDQVNLKDSRIV</sequence>
<evidence type="ECO:0000313" key="6">
    <source>
        <dbReference type="Proteomes" id="UP000271010"/>
    </source>
</evidence>
<dbReference type="OrthoDB" id="952277at2"/>
<dbReference type="Proteomes" id="UP000271010">
    <property type="component" value="Unassembled WGS sequence"/>
</dbReference>
<dbReference type="AlphaFoldDB" id="A0A3M9N1Z3"/>
<keyword evidence="2" id="KW-0238">DNA-binding</keyword>
<dbReference type="Pfam" id="PF12833">
    <property type="entry name" value="HTH_18"/>
    <property type="match status" value="1"/>
</dbReference>
<dbReference type="InterPro" id="IPR018060">
    <property type="entry name" value="HTH_AraC"/>
</dbReference>
<dbReference type="EMBL" id="RJJE01000004">
    <property type="protein sequence ID" value="RNI31810.1"/>
    <property type="molecule type" value="Genomic_DNA"/>
</dbReference>
<reference evidence="5 6" key="1">
    <citation type="submission" date="2018-11" db="EMBL/GenBank/DDBJ databases">
        <title>Rufibacter latericius sp. nov., isolated from water in Baiyang Lake.</title>
        <authorList>
            <person name="Yang Y."/>
        </authorList>
    </citation>
    <scope>NUCLEOTIDE SEQUENCE [LARGE SCALE GENOMIC DNA]</scope>
    <source>
        <strain evidence="5 6">MCC P1</strain>
    </source>
</reference>
<feature type="domain" description="HTH araC/xylS-type" evidence="4">
    <location>
        <begin position="105"/>
        <end position="184"/>
    </location>
</feature>
<dbReference type="PROSITE" id="PS01124">
    <property type="entry name" value="HTH_ARAC_FAMILY_2"/>
    <property type="match status" value="1"/>
</dbReference>
<evidence type="ECO:0000256" key="1">
    <source>
        <dbReference type="ARBA" id="ARBA00023015"/>
    </source>
</evidence>
<accession>A0A3M9N1Z3</accession>
<dbReference type="InterPro" id="IPR009057">
    <property type="entry name" value="Homeodomain-like_sf"/>
</dbReference>
<keyword evidence="6" id="KW-1185">Reference proteome</keyword>
<dbReference type="Gene3D" id="1.10.10.60">
    <property type="entry name" value="Homeodomain-like"/>
    <property type="match status" value="1"/>
</dbReference>
<evidence type="ECO:0000256" key="3">
    <source>
        <dbReference type="ARBA" id="ARBA00023163"/>
    </source>
</evidence>
<dbReference type="RefSeq" id="WP_123132263.1">
    <property type="nucleotide sequence ID" value="NZ_RJJE01000004.1"/>
</dbReference>
<dbReference type="SUPFAM" id="SSF46689">
    <property type="entry name" value="Homeodomain-like"/>
    <property type="match status" value="1"/>
</dbReference>
<dbReference type="PANTHER" id="PTHR43280">
    <property type="entry name" value="ARAC-FAMILY TRANSCRIPTIONAL REGULATOR"/>
    <property type="match status" value="1"/>
</dbReference>
<evidence type="ECO:0000259" key="4">
    <source>
        <dbReference type="PROSITE" id="PS01124"/>
    </source>
</evidence>
<keyword evidence="3" id="KW-0804">Transcription</keyword>
<organism evidence="5 6">
    <name type="scientific">Rufibacter immobilis</name>
    <dbReference type="NCBI Taxonomy" id="1348778"/>
    <lineage>
        <taxon>Bacteria</taxon>
        <taxon>Pseudomonadati</taxon>
        <taxon>Bacteroidota</taxon>
        <taxon>Cytophagia</taxon>
        <taxon>Cytophagales</taxon>
        <taxon>Hymenobacteraceae</taxon>
        <taxon>Rufibacter</taxon>
    </lineage>
</organism>
<dbReference type="GO" id="GO:0043565">
    <property type="term" value="F:sequence-specific DNA binding"/>
    <property type="evidence" value="ECO:0007669"/>
    <property type="project" value="InterPro"/>
</dbReference>
<dbReference type="GO" id="GO:0003700">
    <property type="term" value="F:DNA-binding transcription factor activity"/>
    <property type="evidence" value="ECO:0007669"/>
    <property type="project" value="InterPro"/>
</dbReference>
<dbReference type="PANTHER" id="PTHR43280:SF2">
    <property type="entry name" value="HTH-TYPE TRANSCRIPTIONAL REGULATOR EXSA"/>
    <property type="match status" value="1"/>
</dbReference>
<comment type="caution">
    <text evidence="5">The sequence shown here is derived from an EMBL/GenBank/DDBJ whole genome shotgun (WGS) entry which is preliminary data.</text>
</comment>
<protein>
    <submittedName>
        <fullName evidence="5">AraC family transcriptional regulator</fullName>
    </submittedName>
</protein>
<evidence type="ECO:0000313" key="5">
    <source>
        <dbReference type="EMBL" id="RNI31810.1"/>
    </source>
</evidence>
<proteinExistence type="predicted"/>